<name>A0A9Q4KU19_9EURY</name>
<keyword evidence="2" id="KW-0808">Transferase</keyword>
<dbReference type="InterPro" id="IPR000836">
    <property type="entry name" value="PRTase_dom"/>
</dbReference>
<evidence type="ECO:0000313" key="4">
    <source>
        <dbReference type="EMBL" id="MDE4908273.1"/>
    </source>
</evidence>
<dbReference type="RefSeq" id="WP_274924906.1">
    <property type="nucleotide sequence ID" value="NZ_JAKELO010000002.1"/>
</dbReference>
<dbReference type="EMBL" id="JAKELO010000002">
    <property type="protein sequence ID" value="MDE4908273.1"/>
    <property type="molecule type" value="Genomic_DNA"/>
</dbReference>
<dbReference type="GO" id="GO:0016757">
    <property type="term" value="F:glycosyltransferase activity"/>
    <property type="evidence" value="ECO:0007669"/>
    <property type="project" value="UniProtKB-KW"/>
</dbReference>
<keyword evidence="5" id="KW-1185">Reference proteome</keyword>
<protein>
    <submittedName>
        <fullName evidence="4">Phosphoribosyltransferase</fullName>
    </submittedName>
</protein>
<dbReference type="AlphaFoldDB" id="A0A9Q4KU19"/>
<dbReference type="CDD" id="cd06223">
    <property type="entry name" value="PRTases_typeI"/>
    <property type="match status" value="1"/>
</dbReference>
<accession>A0A9Q4KU19</accession>
<organism evidence="4 5">
    <name type="scientific">Methanogenium marinum</name>
    <dbReference type="NCBI Taxonomy" id="348610"/>
    <lineage>
        <taxon>Archaea</taxon>
        <taxon>Methanobacteriati</taxon>
        <taxon>Methanobacteriota</taxon>
        <taxon>Stenosarchaea group</taxon>
        <taxon>Methanomicrobia</taxon>
        <taxon>Methanomicrobiales</taxon>
        <taxon>Methanomicrobiaceae</taxon>
        <taxon>Methanogenium</taxon>
    </lineage>
</organism>
<evidence type="ECO:0000256" key="1">
    <source>
        <dbReference type="ARBA" id="ARBA00022676"/>
    </source>
</evidence>
<evidence type="ECO:0000313" key="5">
    <source>
        <dbReference type="Proteomes" id="UP001143747"/>
    </source>
</evidence>
<dbReference type="PANTHER" id="PTHR43363:SF3">
    <property type="entry name" value="XANTHINE-GUANINE PHOSPHORIBOSYLTRANSFERASE"/>
    <property type="match status" value="1"/>
</dbReference>
<dbReference type="InterPro" id="IPR029057">
    <property type="entry name" value="PRTase-like"/>
</dbReference>
<gene>
    <name evidence="4" type="ORF">L0665_06575</name>
</gene>
<sequence length="189" mass="21024">MLPNTFPCELINWENSCALAKQLAITSRDSGYQPDIIVAIGWGGYVPARVVCDYLLHEMLTSIKIKHWGVAGVEKSKTIIRFPLAVDVKGAHLLVIDDVTDTGDTLTEAIFYLRRCGATEIRAAVLQHKDTPGFLPDYYAENVVEWRCTIYSRAVYERISGFMLRVLIIGSATAKDIITALTELFSISP</sequence>
<feature type="domain" description="Phosphoribosyltransferase" evidence="3">
    <location>
        <begin position="12"/>
        <end position="144"/>
    </location>
</feature>
<dbReference type="SUPFAM" id="SSF53271">
    <property type="entry name" value="PRTase-like"/>
    <property type="match status" value="1"/>
</dbReference>
<dbReference type="PANTHER" id="PTHR43363">
    <property type="entry name" value="HYPOXANTHINE PHOSPHORIBOSYLTRANSFERASE"/>
    <property type="match status" value="1"/>
</dbReference>
<dbReference type="Gene3D" id="3.40.50.2020">
    <property type="match status" value="1"/>
</dbReference>
<proteinExistence type="predicted"/>
<dbReference type="Proteomes" id="UP001143747">
    <property type="component" value="Unassembled WGS sequence"/>
</dbReference>
<evidence type="ECO:0000256" key="2">
    <source>
        <dbReference type="ARBA" id="ARBA00022679"/>
    </source>
</evidence>
<comment type="caution">
    <text evidence="4">The sequence shown here is derived from an EMBL/GenBank/DDBJ whole genome shotgun (WGS) entry which is preliminary data.</text>
</comment>
<dbReference type="Pfam" id="PF00156">
    <property type="entry name" value="Pribosyltran"/>
    <property type="match status" value="1"/>
</dbReference>
<reference evidence="4" key="1">
    <citation type="submission" date="2022-01" db="EMBL/GenBank/DDBJ databases">
        <title>Draft genome of Methanogenium marinum DSM 15558.</title>
        <authorList>
            <person name="Chen S.-C."/>
            <person name="You Y.-T."/>
        </authorList>
    </citation>
    <scope>NUCLEOTIDE SEQUENCE</scope>
    <source>
        <strain evidence="4">DSM 15558</strain>
    </source>
</reference>
<keyword evidence="1 4" id="KW-0328">Glycosyltransferase</keyword>
<evidence type="ECO:0000259" key="3">
    <source>
        <dbReference type="Pfam" id="PF00156"/>
    </source>
</evidence>